<reference evidence="1" key="1">
    <citation type="journal article" date="2015" name="Nature">
        <title>Complex archaea that bridge the gap between prokaryotes and eukaryotes.</title>
        <authorList>
            <person name="Spang A."/>
            <person name="Saw J.H."/>
            <person name="Jorgensen S.L."/>
            <person name="Zaremba-Niedzwiedzka K."/>
            <person name="Martijn J."/>
            <person name="Lind A.E."/>
            <person name="van Eijk R."/>
            <person name="Schleper C."/>
            <person name="Guy L."/>
            <person name="Ettema T.J."/>
        </authorList>
    </citation>
    <scope>NUCLEOTIDE SEQUENCE</scope>
</reference>
<evidence type="ECO:0000313" key="1">
    <source>
        <dbReference type="EMBL" id="KKM62234.1"/>
    </source>
</evidence>
<name>A0A0F9IXX6_9ZZZZ</name>
<protein>
    <submittedName>
        <fullName evidence="1">Uncharacterized protein</fullName>
    </submittedName>
</protein>
<gene>
    <name evidence="1" type="ORF">LCGC14_1523740</name>
</gene>
<dbReference type="EMBL" id="LAZR01011340">
    <property type="protein sequence ID" value="KKM62234.1"/>
    <property type="molecule type" value="Genomic_DNA"/>
</dbReference>
<dbReference type="AlphaFoldDB" id="A0A0F9IXX6"/>
<organism evidence="1">
    <name type="scientific">marine sediment metagenome</name>
    <dbReference type="NCBI Taxonomy" id="412755"/>
    <lineage>
        <taxon>unclassified sequences</taxon>
        <taxon>metagenomes</taxon>
        <taxon>ecological metagenomes</taxon>
    </lineage>
</organism>
<sequence>MKFPGWLNSQSEVHVRIITTAKEYIIQGEPETEWLLNNNTYSHAALSGYRAIRIIYEIEEEFVNNLSQEIWQKWIPIILLFPFNSTENGSEEAIRKSLLRIAYPNAKENFFLALSAEIDNDNQNNSRLFIIDRIKEIYDNDLLNFLHRKALEEDLTPISKGNLFSFLLKHNFLPTIEYINELLSNRILEERDLTIQAAKAFILYSPESHWEVIWPIIQNNEEWGRETLELVAENDRFSKKFFDKCSEMQLAHLYIWLAEHYTIETDTPFTSGARFFTREDYTREWRDSILKHIESIGSFESVDAIRYISNALPEMSDYFSYVIIRANENARSHSWESPTPRELNDLFQNPTSRLIQSGEQLLDLISESLSRLEDKIQGRDQYSPAARFLWDHIGNRKFRPVVEDDFSDYVKNHLLDDIKQDIVINREVEISPLGRTDLLISALKSEAILTQNQVVSVVVEVKGKWNPELKTAMQNQLLKRYMIPRSLQNGMYLVGWFESQYWDEDDTRQNRHRTINNIEDLRNILEEKAQEISSRGFIIKSNVVNVSLNEIHESMYRRSNEND</sequence>
<proteinExistence type="predicted"/>
<comment type="caution">
    <text evidence="1">The sequence shown here is derived from an EMBL/GenBank/DDBJ whole genome shotgun (WGS) entry which is preliminary data.</text>
</comment>
<accession>A0A0F9IXX6</accession>